<sequence>MFYQPATPPQIVPILQPESSSCKALSDVSVNNENKVVFGNIPTPSPPETLAPEFSDGGLQNICYEGGLNKNIKWQHINASIAITENPVDKNLLEVSNKKISQSNYLEKPQKIFIKKQDNRDLPTLENVGLEDTNIAQNNVVIPQEYKNSKNNTGRVIPAEEKQALSDVNLIAQDPKASSEKNNPQTNAPAPIDNILANAKTLLVAVFVNEREIGTLEVIPENNSLLIPLEDFAQITGLELEKNNEIIQLKTPLGVINITETDVRKIDGVTYISELFLKERLLTNLELKTTDLALNVDLPWLRRSQSNNQAIDLQPEVKAPSSGLSSLRQELGYYNNSGRTNWRSSTLLGGRLAGGAWRLRLDNNFVDRPDLTEYFFFKRSGRMLYQLGRQQISLGPLFSGVNFTGAQVGYTNLPADRFNTNFSASELLPRRSQPVQTFRGVVSPASFVQLRVSGIIVAQQQVGLSGEYEFLDINLPSSQSSDIELLVFDRNNLGVPIEIRSLRLNASDLLLPAGGNVQIAGLGLTGNWIQNNLFDDFSAPEVGRFTGFYQVRQGLSDNFSVEGSVQLLPETTQAQAGFAWRLAPPVILSANVGTSRGELGYAANLDVKLERWQILGTSEFYPQGYFYRNQFLDRQNHSIDVKHSFSNNFELGVIARSFSNQSNSNNYILPTFAFRPLPNLSLRGSPDYFGRYSLNAFYRPTNNTRLSFNSLGDIYTTNFGYNFSQQYLLSFGTESGADLPTRYTLILNRSASSLSGLSWRLGLGYRDGEVGPVVGASMRILPGLLASIDYQGIPSRNRNIFGSIGDDRLTISLISDLSFAGGRVTPSQYSSINKDRGAIAGRIVVEGGRDGTDLSGGLVQVFNNRGRSVGGARIDSQGNFFVGNLREGNYIVQLDPDELPIEVSLRKTSIVAEVAGAAVTQLDFPVRLEYGVAGRITDISGQPMSEVEVELIDVEGKQVTTAMTDQFGLYRIDGLPVGKYTLRVPKQVNVTNSEDLPQLEVAISKDFIYDQNLRLPISAAVKQIPNDLNIPKP</sequence>
<dbReference type="AlphaFoldDB" id="A0A1Z4KJR2"/>
<dbReference type="Proteomes" id="UP000217507">
    <property type="component" value="Chromosome"/>
</dbReference>
<evidence type="ECO:0000313" key="1">
    <source>
        <dbReference type="EMBL" id="BAY69220.1"/>
    </source>
</evidence>
<organism evidence="1 2">
    <name type="scientific">Trichormus variabilis NIES-23</name>
    <dbReference type="NCBI Taxonomy" id="1973479"/>
    <lineage>
        <taxon>Bacteria</taxon>
        <taxon>Bacillati</taxon>
        <taxon>Cyanobacteriota</taxon>
        <taxon>Cyanophyceae</taxon>
        <taxon>Nostocales</taxon>
        <taxon>Nostocaceae</taxon>
        <taxon>Trichormus</taxon>
    </lineage>
</organism>
<evidence type="ECO:0000313" key="2">
    <source>
        <dbReference type="Proteomes" id="UP000217507"/>
    </source>
</evidence>
<evidence type="ECO:0008006" key="3">
    <source>
        <dbReference type="Google" id="ProtNLM"/>
    </source>
</evidence>
<reference evidence="1 2" key="1">
    <citation type="submission" date="2017-06" db="EMBL/GenBank/DDBJ databases">
        <title>Genome sequencing of cyanobaciteial culture collection at National Institute for Environmental Studies (NIES).</title>
        <authorList>
            <person name="Hirose Y."/>
            <person name="Shimura Y."/>
            <person name="Fujisawa T."/>
            <person name="Nakamura Y."/>
            <person name="Kawachi M."/>
        </authorList>
    </citation>
    <scope>NUCLEOTIDE SEQUENCE [LARGE SCALE GENOMIC DNA]</scope>
    <source>
        <strain evidence="1 2">NIES-23</strain>
    </source>
</reference>
<accession>A0A1Z4KJR2</accession>
<dbReference type="Pfam" id="PF13620">
    <property type="entry name" value="CarboxypepD_reg"/>
    <property type="match status" value="1"/>
</dbReference>
<name>A0A1Z4KJR2_ANAVA</name>
<dbReference type="SUPFAM" id="SSF49478">
    <property type="entry name" value="Cna protein B-type domain"/>
    <property type="match status" value="1"/>
</dbReference>
<dbReference type="EMBL" id="AP018216">
    <property type="protein sequence ID" value="BAY69220.1"/>
    <property type="molecule type" value="Genomic_DNA"/>
</dbReference>
<dbReference type="Gene3D" id="2.60.40.10">
    <property type="entry name" value="Immunoglobulins"/>
    <property type="match status" value="1"/>
</dbReference>
<dbReference type="InterPro" id="IPR013783">
    <property type="entry name" value="Ig-like_fold"/>
</dbReference>
<protein>
    <recommendedName>
        <fullName evidence="3">Cna B-type</fullName>
    </recommendedName>
</protein>
<proteinExistence type="predicted"/>
<gene>
    <name evidence="1" type="ORF">NIES23_20130</name>
</gene>